<accession>A0A0S4X9K1</accession>
<evidence type="ECO:0000313" key="2">
    <source>
        <dbReference type="EMBL" id="CUV22923.1"/>
    </source>
</evidence>
<name>A0A0S4X9K1_RALSL</name>
<dbReference type="EMBL" id="LN899822">
    <property type="protein sequence ID" value="CUV60711.1"/>
    <property type="molecule type" value="Genomic_DNA"/>
</dbReference>
<dbReference type="EMBL" id="LN899823">
    <property type="protein sequence ID" value="CUV22923.1"/>
    <property type="molecule type" value="Genomic_DNA"/>
</dbReference>
<feature type="domain" description="DUF2314" evidence="1">
    <location>
        <begin position="29"/>
        <end position="161"/>
    </location>
</feature>
<reference evidence="3" key="1">
    <citation type="submission" date="2015-10" db="EMBL/GenBank/DDBJ databases">
        <authorList>
            <person name="Gilbert D.G."/>
        </authorList>
    </citation>
    <scope>NUCLEOTIDE SEQUENCE</scope>
    <source>
        <strain evidence="3">Phyl III-seqv23</strain>
    </source>
</reference>
<dbReference type="InterPro" id="IPR018756">
    <property type="entry name" value="DUF2314"/>
</dbReference>
<gene>
    <name evidence="3" type="ORF">RD1301_v1_1080005</name>
    <name evidence="2" type="ORF">RUN1744_v1_280022</name>
</gene>
<organism evidence="3">
    <name type="scientific">Ralstonia solanacearum</name>
    <name type="common">Pseudomonas solanacearum</name>
    <dbReference type="NCBI Taxonomy" id="305"/>
    <lineage>
        <taxon>Bacteria</taxon>
        <taxon>Pseudomonadati</taxon>
        <taxon>Pseudomonadota</taxon>
        <taxon>Betaproteobacteria</taxon>
        <taxon>Burkholderiales</taxon>
        <taxon>Burkholderiaceae</taxon>
        <taxon>Ralstonia</taxon>
        <taxon>Ralstonia solanacearum species complex</taxon>
    </lineage>
</organism>
<protein>
    <recommendedName>
        <fullName evidence="1">DUF2314 domain-containing protein</fullName>
    </recommendedName>
</protein>
<dbReference type="Pfam" id="PF10077">
    <property type="entry name" value="DUF2314"/>
    <property type="match status" value="1"/>
</dbReference>
<sequence length="174" mass="20040">MFLFWRKKKAEPPTASPEEPLFVRVHDQDEEMMHAHARASASLDQFVTHLQRPGGHICAAKLRLNDPESSERLGEQRFVNLWLAPIQQDSLGNVFRGQFFEVPKELAQWYRVGQARQFTRDDIVDWFVNDAGLMHGAFTLRVVRERLAESKRAEFDRHTGVVQWADDGAGSHSK</sequence>
<dbReference type="AlphaFoldDB" id="A0A0S4X9K1"/>
<evidence type="ECO:0000259" key="1">
    <source>
        <dbReference type="Pfam" id="PF10077"/>
    </source>
</evidence>
<proteinExistence type="predicted"/>
<evidence type="ECO:0000313" key="3">
    <source>
        <dbReference type="EMBL" id="CUV60711.1"/>
    </source>
</evidence>